<dbReference type="EMBL" id="JASBWR010000115">
    <property type="protein sequence ID" value="KAJ9094116.1"/>
    <property type="molecule type" value="Genomic_DNA"/>
</dbReference>
<name>A0ACC2V4Z8_9TREE</name>
<organism evidence="1 2">
    <name type="scientific">Naganishia cerealis</name>
    <dbReference type="NCBI Taxonomy" id="610337"/>
    <lineage>
        <taxon>Eukaryota</taxon>
        <taxon>Fungi</taxon>
        <taxon>Dikarya</taxon>
        <taxon>Basidiomycota</taxon>
        <taxon>Agaricomycotina</taxon>
        <taxon>Tremellomycetes</taxon>
        <taxon>Filobasidiales</taxon>
        <taxon>Filobasidiaceae</taxon>
        <taxon>Naganishia</taxon>
    </lineage>
</organism>
<evidence type="ECO:0000313" key="2">
    <source>
        <dbReference type="Proteomes" id="UP001241377"/>
    </source>
</evidence>
<protein>
    <submittedName>
        <fullName evidence="1">Uncharacterized protein</fullName>
    </submittedName>
</protein>
<gene>
    <name evidence="1" type="ORF">QFC19_008068</name>
</gene>
<evidence type="ECO:0000313" key="1">
    <source>
        <dbReference type="EMBL" id="KAJ9094116.1"/>
    </source>
</evidence>
<dbReference type="Proteomes" id="UP001241377">
    <property type="component" value="Unassembled WGS sequence"/>
</dbReference>
<sequence>MADSKTNSKPSGKVTIVFLKCDKVPEKAREAHGEYQDVLHNLFEPMIPEDSTLELETLSYDVVHRREYPKDDVLAKTDAIVVSGSFEDEAHADAMWILKLAGFLIKVHDEYPKTRIVGICFGLQVIARAFGPSTIKENPKGWEVGSTRVDLTDTGRKLIWGEGDLDLEDESTGLPDHVMMQQIHSDCVFDVPPSFHLIGSSEKTPVQGIVHFYPDPDPEPEEKEKADDGDSTPEEQEAAEASEKKEAGKKVETGEAPEFTHSHDHDLPQGLWRKVHIIAFQGHPEWHEDILLPLIDNYEKDGTYSKEFAEEARKNAKAHHDGKQVGKILLKVLGVAVK</sequence>
<accession>A0ACC2V4Z8</accession>
<keyword evidence="2" id="KW-1185">Reference proteome</keyword>
<reference evidence="1" key="1">
    <citation type="submission" date="2023-04" db="EMBL/GenBank/DDBJ databases">
        <title>Draft Genome sequencing of Naganishia species isolated from polar environments using Oxford Nanopore Technology.</title>
        <authorList>
            <person name="Leo P."/>
            <person name="Venkateswaran K."/>
        </authorList>
    </citation>
    <scope>NUCLEOTIDE SEQUENCE</scope>
    <source>
        <strain evidence="1">MNA-CCFEE 5261</strain>
    </source>
</reference>
<proteinExistence type="predicted"/>
<comment type="caution">
    <text evidence="1">The sequence shown here is derived from an EMBL/GenBank/DDBJ whole genome shotgun (WGS) entry which is preliminary data.</text>
</comment>